<dbReference type="SUPFAM" id="SSF54909">
    <property type="entry name" value="Dimeric alpha+beta barrel"/>
    <property type="match status" value="1"/>
</dbReference>
<feature type="domain" description="ABM" evidence="1">
    <location>
        <begin position="2"/>
        <end position="91"/>
    </location>
</feature>
<protein>
    <recommendedName>
        <fullName evidence="1">ABM domain-containing protein</fullName>
    </recommendedName>
</protein>
<dbReference type="PROSITE" id="PS51725">
    <property type="entry name" value="ABM"/>
    <property type="match status" value="1"/>
</dbReference>
<dbReference type="AlphaFoldDB" id="A0A1X6WNA2"/>
<keyword evidence="3" id="KW-1185">Reference proteome</keyword>
<dbReference type="InterPro" id="IPR007138">
    <property type="entry name" value="ABM_dom"/>
</dbReference>
<dbReference type="Pfam" id="PF03992">
    <property type="entry name" value="ABM"/>
    <property type="match status" value="1"/>
</dbReference>
<dbReference type="PANTHER" id="PTHR33336:SF3">
    <property type="entry name" value="ABM DOMAIN-CONTAINING PROTEIN"/>
    <property type="match status" value="1"/>
</dbReference>
<evidence type="ECO:0000259" key="1">
    <source>
        <dbReference type="PROSITE" id="PS51725"/>
    </source>
</evidence>
<dbReference type="InterPro" id="IPR050744">
    <property type="entry name" value="AI-2_Isomerase_LsrG"/>
</dbReference>
<sequence length="95" mass="11437">MLLLIAEDFIIVESIPLVLPYYEELVYKTRQESGCISYELTRDLKKEGHFLFLERWIDEEALNLHTQTEHFKRLVPLIDQHISREAKYTRMEIVQ</sequence>
<dbReference type="PANTHER" id="PTHR33336">
    <property type="entry name" value="QUINOL MONOOXYGENASE YGIN-RELATED"/>
    <property type="match status" value="1"/>
</dbReference>
<name>A0A1X6WNA2_9ENTE</name>
<dbReference type="RefSeq" id="WP_086951439.1">
    <property type="nucleotide sequence ID" value="NZ_FWFD01000009.1"/>
</dbReference>
<dbReference type="GO" id="GO:0016491">
    <property type="term" value="F:oxidoreductase activity"/>
    <property type="evidence" value="ECO:0007669"/>
    <property type="project" value="TreeGrafter"/>
</dbReference>
<gene>
    <name evidence="2" type="ORF">FM121_06865</name>
</gene>
<accession>A0A1X6WNA2</accession>
<organism evidence="2 3">
    <name type="scientific">Vagococcus fluvialis bH819</name>
    <dbReference type="NCBI Taxonomy" id="1255619"/>
    <lineage>
        <taxon>Bacteria</taxon>
        <taxon>Bacillati</taxon>
        <taxon>Bacillota</taxon>
        <taxon>Bacilli</taxon>
        <taxon>Lactobacillales</taxon>
        <taxon>Enterococcaceae</taxon>
        <taxon>Vagococcus</taxon>
    </lineage>
</organism>
<dbReference type="GO" id="GO:0005829">
    <property type="term" value="C:cytosol"/>
    <property type="evidence" value="ECO:0007669"/>
    <property type="project" value="TreeGrafter"/>
</dbReference>
<dbReference type="OrthoDB" id="287932at2"/>
<dbReference type="InterPro" id="IPR011008">
    <property type="entry name" value="Dimeric_a/b-barrel"/>
</dbReference>
<evidence type="ECO:0000313" key="3">
    <source>
        <dbReference type="Proteomes" id="UP000195918"/>
    </source>
</evidence>
<evidence type="ECO:0000313" key="2">
    <source>
        <dbReference type="EMBL" id="SLM85804.1"/>
    </source>
</evidence>
<dbReference type="Proteomes" id="UP000195918">
    <property type="component" value="Unassembled WGS sequence"/>
</dbReference>
<dbReference type="EMBL" id="FWFD01000009">
    <property type="protein sequence ID" value="SLM85804.1"/>
    <property type="molecule type" value="Genomic_DNA"/>
</dbReference>
<proteinExistence type="predicted"/>
<dbReference type="Gene3D" id="3.30.70.100">
    <property type="match status" value="1"/>
</dbReference>
<reference evidence="3" key="1">
    <citation type="submission" date="2017-02" db="EMBL/GenBank/DDBJ databases">
        <authorList>
            <person name="Dridi B."/>
        </authorList>
    </citation>
    <scope>NUCLEOTIDE SEQUENCE [LARGE SCALE GENOMIC DNA]</scope>
    <source>
        <strain evidence="3">bH819</strain>
    </source>
</reference>